<evidence type="ECO:0000313" key="1">
    <source>
        <dbReference type="EMBL" id="NPT55043.1"/>
    </source>
</evidence>
<proteinExistence type="predicted"/>
<comment type="caution">
    <text evidence="1">The sequence shown here is derived from an EMBL/GenBank/DDBJ whole genome shotgun (WGS) entry which is preliminary data.</text>
</comment>
<evidence type="ECO:0000313" key="2">
    <source>
        <dbReference type="Proteomes" id="UP000655523"/>
    </source>
</evidence>
<sequence length="85" mass="9603">MRGDATPHSFDNTLIFVALALHVSTGFASTQSEYYGEQVPGWPPTRTVFLSDTTRYLNVTRREKFDQSQPGRQQRAGLCFGVFDE</sequence>
<accession>A0A972NMK3</accession>
<organism evidence="1 2">
    <name type="scientific">Paraburkholderia elongata</name>
    <dbReference type="NCBI Taxonomy" id="2675747"/>
    <lineage>
        <taxon>Bacteria</taxon>
        <taxon>Pseudomonadati</taxon>
        <taxon>Pseudomonadota</taxon>
        <taxon>Betaproteobacteria</taxon>
        <taxon>Burkholderiales</taxon>
        <taxon>Burkholderiaceae</taxon>
        <taxon>Paraburkholderia</taxon>
    </lineage>
</organism>
<keyword evidence="2" id="KW-1185">Reference proteome</keyword>
<protein>
    <submittedName>
        <fullName evidence="1">Uncharacterized protein</fullName>
    </submittedName>
</protein>
<dbReference type="RefSeq" id="WP_172163284.1">
    <property type="nucleotide sequence ID" value="NZ_WOEZ01000046.1"/>
</dbReference>
<dbReference type="Proteomes" id="UP000655523">
    <property type="component" value="Unassembled WGS sequence"/>
</dbReference>
<gene>
    <name evidence="1" type="ORF">GNZ13_10570</name>
</gene>
<dbReference type="AlphaFoldDB" id="A0A972NMK3"/>
<dbReference type="EMBL" id="WOEZ01000046">
    <property type="protein sequence ID" value="NPT55043.1"/>
    <property type="molecule type" value="Genomic_DNA"/>
</dbReference>
<name>A0A972NMK3_9BURK</name>
<reference evidence="1 2" key="1">
    <citation type="submission" date="2019-11" db="EMBL/GenBank/DDBJ databases">
        <title>Metabolism of dissolved organic matter in forest soils.</title>
        <authorList>
            <person name="Cyle K.T."/>
            <person name="Wilhelm R.C."/>
            <person name="Martinez C.E."/>
        </authorList>
    </citation>
    <scope>NUCLEOTIDE SEQUENCE [LARGE SCALE GENOMIC DNA]</scope>
    <source>
        <strain evidence="1 2">5N</strain>
    </source>
</reference>